<keyword evidence="2" id="KW-0226">DNA condensation</keyword>
<dbReference type="AlphaFoldDB" id="A0A1C2IHZ5"/>
<dbReference type="Proteomes" id="UP000095008">
    <property type="component" value="Unassembled WGS sequence"/>
</dbReference>
<comment type="caution">
    <text evidence="5">The sequence shown here is derived from an EMBL/GenBank/DDBJ whole genome shotgun (WGS) entry which is preliminary data.</text>
</comment>
<accession>A0A1C2IHZ5</accession>
<dbReference type="Gene3D" id="4.10.520.10">
    <property type="entry name" value="IHF-like DNA-binding proteins"/>
    <property type="match status" value="1"/>
</dbReference>
<dbReference type="Pfam" id="PF00216">
    <property type="entry name" value="Bac_DNA_binding"/>
    <property type="match status" value="1"/>
</dbReference>
<organism evidence="5 6">
    <name type="scientific">Acidithiobacillus thiooxidans</name>
    <name type="common">Thiobacillus thiooxidans</name>
    <dbReference type="NCBI Taxonomy" id="930"/>
    <lineage>
        <taxon>Bacteria</taxon>
        <taxon>Pseudomonadati</taxon>
        <taxon>Pseudomonadota</taxon>
        <taxon>Acidithiobacillia</taxon>
        <taxon>Acidithiobacillales</taxon>
        <taxon>Acidithiobacillaceae</taxon>
        <taxon>Acidithiobacillus</taxon>
    </lineage>
</organism>
<dbReference type="PANTHER" id="PTHR33175">
    <property type="entry name" value="DNA-BINDING PROTEIN HU"/>
    <property type="match status" value="1"/>
</dbReference>
<dbReference type="GO" id="GO:0003677">
    <property type="term" value="F:DNA binding"/>
    <property type="evidence" value="ECO:0007669"/>
    <property type="project" value="UniProtKB-KW"/>
</dbReference>
<evidence type="ECO:0000256" key="1">
    <source>
        <dbReference type="ARBA" id="ARBA00010529"/>
    </source>
</evidence>
<evidence type="ECO:0000256" key="2">
    <source>
        <dbReference type="ARBA" id="ARBA00023067"/>
    </source>
</evidence>
<proteinExistence type="inferred from homology"/>
<dbReference type="PANTHER" id="PTHR33175:SF3">
    <property type="entry name" value="DNA-BINDING PROTEIN HU-BETA"/>
    <property type="match status" value="1"/>
</dbReference>
<keyword evidence="6" id="KW-1185">Reference proteome</keyword>
<dbReference type="GO" id="GO:0005829">
    <property type="term" value="C:cytosol"/>
    <property type="evidence" value="ECO:0007669"/>
    <property type="project" value="TreeGrafter"/>
</dbReference>
<evidence type="ECO:0000256" key="3">
    <source>
        <dbReference type="ARBA" id="ARBA00023125"/>
    </source>
</evidence>
<dbReference type="InterPro" id="IPR010992">
    <property type="entry name" value="IHF-like_DNA-bd_dom_sf"/>
</dbReference>
<dbReference type="InterPro" id="IPR000119">
    <property type="entry name" value="Hist_DNA-bd"/>
</dbReference>
<dbReference type="PRINTS" id="PR01727">
    <property type="entry name" value="DNABINDINGHU"/>
</dbReference>
<dbReference type="OrthoDB" id="9799835at2"/>
<evidence type="ECO:0000313" key="5">
    <source>
        <dbReference type="EMBL" id="OCX75592.1"/>
    </source>
</evidence>
<dbReference type="SUPFAM" id="SSF47729">
    <property type="entry name" value="IHF-like DNA-binding proteins"/>
    <property type="match status" value="1"/>
</dbReference>
<dbReference type="CDD" id="cd13831">
    <property type="entry name" value="HU"/>
    <property type="match status" value="1"/>
</dbReference>
<dbReference type="GO" id="GO:0030261">
    <property type="term" value="P:chromosome condensation"/>
    <property type="evidence" value="ECO:0007669"/>
    <property type="project" value="UniProtKB-KW"/>
</dbReference>
<keyword evidence="3 5" id="KW-0238">DNA-binding</keyword>
<dbReference type="RefSeq" id="WP_065974785.1">
    <property type="nucleotide sequence ID" value="NZ_LWRY01000012.1"/>
</dbReference>
<name>A0A1C2IHZ5_ACITH</name>
<comment type="similarity">
    <text evidence="1 4">Belongs to the bacterial histone-like protein family.</text>
</comment>
<reference evidence="5" key="1">
    <citation type="journal article" date="2016" name="Int. J. Mol. Sci.">
        <title>Comparative genomics of the extreme acidophile Acidithiobacillus thiooxidans reveals intraspecific divergence and niche adaptation.</title>
        <authorList>
            <person name="Zhang X."/>
            <person name="Feng X."/>
            <person name="Tao J."/>
            <person name="Ma L."/>
            <person name="Xiao Y."/>
            <person name="Liang Y."/>
            <person name="Liu X."/>
            <person name="Yin H."/>
        </authorList>
    </citation>
    <scope>NUCLEOTIDE SEQUENCE [LARGE SCALE GENOMIC DNA]</scope>
    <source>
        <strain evidence="5">DXS-W</strain>
    </source>
</reference>
<dbReference type="EMBL" id="LWRY01000012">
    <property type="protein sequence ID" value="OCX75592.1"/>
    <property type="molecule type" value="Genomic_DNA"/>
</dbReference>
<gene>
    <name evidence="5" type="ORF">A6M23_02255</name>
</gene>
<sequence length="90" mass="9722">MNKGEFVTAMSAHGALTNKDAEHFLTIFADTLRDGLQREARIALPGIGVFTVQERAARMGRNPANGQEIQIPAKKAVKFKTAKEIADAVA</sequence>
<evidence type="ECO:0000256" key="4">
    <source>
        <dbReference type="RuleBase" id="RU003939"/>
    </source>
</evidence>
<dbReference type="GO" id="GO:0030527">
    <property type="term" value="F:structural constituent of chromatin"/>
    <property type="evidence" value="ECO:0007669"/>
    <property type="project" value="InterPro"/>
</dbReference>
<evidence type="ECO:0000313" key="6">
    <source>
        <dbReference type="Proteomes" id="UP000095008"/>
    </source>
</evidence>
<protein>
    <submittedName>
        <fullName evidence="5">DNA-binding protein</fullName>
    </submittedName>
</protein>
<dbReference type="SMART" id="SM00411">
    <property type="entry name" value="BHL"/>
    <property type="match status" value="1"/>
</dbReference>